<dbReference type="EMBL" id="VLLB01000005">
    <property type="protein sequence ID" value="TWI64242.1"/>
    <property type="molecule type" value="Genomic_DNA"/>
</dbReference>
<protein>
    <submittedName>
        <fullName evidence="2">Uncharacterized protein (DUF1697 family)</fullName>
    </submittedName>
</protein>
<feature type="region of interest" description="Disordered" evidence="1">
    <location>
        <begin position="1"/>
        <end position="46"/>
    </location>
</feature>
<dbReference type="Gene3D" id="3.30.70.1280">
    <property type="entry name" value="SP0830-like domains"/>
    <property type="match status" value="1"/>
</dbReference>
<feature type="compositionally biased region" description="Low complexity" evidence="1">
    <location>
        <begin position="1"/>
        <end position="11"/>
    </location>
</feature>
<dbReference type="Pfam" id="PF08002">
    <property type="entry name" value="DUF1697"/>
    <property type="match status" value="1"/>
</dbReference>
<dbReference type="PANTHER" id="PTHR36439:SF1">
    <property type="entry name" value="DUF1697 DOMAIN-CONTAINING PROTEIN"/>
    <property type="match status" value="1"/>
</dbReference>
<sequence length="230" mass="24311">MDQQGKPPAARKAARKDGEGNGQKVVPKDGQHEGRQLARKDRDGGGQRQIALLRGVNVGRAKRIAMADLRQVLGELGFTGARTLLNSGNAVFDCDGLDAAQSSTSMSATRIEEALVLKLGVGSRVTVLDAQQLDDVVADNPLGAIAVDPARLMVSVFSNPADRAKLEPLAHQPWEPEAFALGRWAAYIWCADGVLASRAAAAMGKLLGDGVTTRNWATISKLHALARADA</sequence>
<evidence type="ECO:0000256" key="1">
    <source>
        <dbReference type="SAM" id="MobiDB-lite"/>
    </source>
</evidence>
<name>A0A562R574_9BURK</name>
<dbReference type="OrthoDB" id="9806494at2"/>
<accession>A0A562R574</accession>
<dbReference type="SUPFAM" id="SSF160379">
    <property type="entry name" value="SP0830-like"/>
    <property type="match status" value="1"/>
</dbReference>
<dbReference type="InterPro" id="IPR012545">
    <property type="entry name" value="DUF1697"/>
</dbReference>
<evidence type="ECO:0000313" key="3">
    <source>
        <dbReference type="Proteomes" id="UP000318431"/>
    </source>
</evidence>
<dbReference type="AlphaFoldDB" id="A0A562R574"/>
<comment type="caution">
    <text evidence="2">The sequence shown here is derived from an EMBL/GenBank/DDBJ whole genome shotgun (WGS) entry which is preliminary data.</text>
</comment>
<keyword evidence="3" id="KW-1185">Reference proteome</keyword>
<reference evidence="2 3" key="1">
    <citation type="journal article" date="2015" name="Stand. Genomic Sci.">
        <title>Genomic Encyclopedia of Bacterial and Archaeal Type Strains, Phase III: the genomes of soil and plant-associated and newly described type strains.</title>
        <authorList>
            <person name="Whitman W.B."/>
            <person name="Woyke T."/>
            <person name="Klenk H.P."/>
            <person name="Zhou Y."/>
            <person name="Lilburn T.G."/>
            <person name="Beck B.J."/>
            <person name="De Vos P."/>
            <person name="Vandamme P."/>
            <person name="Eisen J.A."/>
            <person name="Garrity G."/>
            <person name="Hugenholtz P."/>
            <person name="Kyrpides N.C."/>
        </authorList>
    </citation>
    <scope>NUCLEOTIDE SEQUENCE [LARGE SCALE GENOMIC DNA]</scope>
    <source>
        <strain evidence="2 3">CGMCC 1.10822</strain>
    </source>
</reference>
<dbReference type="PANTHER" id="PTHR36439">
    <property type="entry name" value="BLL4334 PROTEIN"/>
    <property type="match status" value="1"/>
</dbReference>
<feature type="compositionally biased region" description="Basic and acidic residues" evidence="1">
    <location>
        <begin position="26"/>
        <end position="45"/>
    </location>
</feature>
<gene>
    <name evidence="2" type="ORF">IP91_03008</name>
</gene>
<proteinExistence type="predicted"/>
<evidence type="ECO:0000313" key="2">
    <source>
        <dbReference type="EMBL" id="TWI64242.1"/>
    </source>
</evidence>
<dbReference type="Proteomes" id="UP000318431">
    <property type="component" value="Unassembled WGS sequence"/>
</dbReference>
<organism evidence="2 3">
    <name type="scientific">Pseudoduganella lurida</name>
    <dbReference type="NCBI Taxonomy" id="1036180"/>
    <lineage>
        <taxon>Bacteria</taxon>
        <taxon>Pseudomonadati</taxon>
        <taxon>Pseudomonadota</taxon>
        <taxon>Betaproteobacteria</taxon>
        <taxon>Burkholderiales</taxon>
        <taxon>Oxalobacteraceae</taxon>
        <taxon>Telluria group</taxon>
        <taxon>Pseudoduganella</taxon>
    </lineage>
</organism>